<keyword evidence="4" id="KW-1185">Reference proteome</keyword>
<dbReference type="AlphaFoldDB" id="A0A804Q205"/>
<reference evidence="4" key="1">
    <citation type="journal article" date="2009" name="Science">
        <title>The B73 maize genome: complexity, diversity, and dynamics.</title>
        <authorList>
            <person name="Schnable P.S."/>
            <person name="Ware D."/>
            <person name="Fulton R.S."/>
            <person name="Stein J.C."/>
            <person name="Wei F."/>
            <person name="Pasternak S."/>
            <person name="Liang C."/>
            <person name="Zhang J."/>
            <person name="Fulton L."/>
            <person name="Graves T.A."/>
            <person name="Minx P."/>
            <person name="Reily A.D."/>
            <person name="Courtney L."/>
            <person name="Kruchowski S.S."/>
            <person name="Tomlinson C."/>
            <person name="Strong C."/>
            <person name="Delehaunty K."/>
            <person name="Fronick C."/>
            <person name="Courtney B."/>
            <person name="Rock S.M."/>
            <person name="Belter E."/>
            <person name="Du F."/>
            <person name="Kim K."/>
            <person name="Abbott R.M."/>
            <person name="Cotton M."/>
            <person name="Levy A."/>
            <person name="Marchetto P."/>
            <person name="Ochoa K."/>
            <person name="Jackson S.M."/>
            <person name="Gillam B."/>
            <person name="Chen W."/>
            <person name="Yan L."/>
            <person name="Higginbotham J."/>
            <person name="Cardenas M."/>
            <person name="Waligorski J."/>
            <person name="Applebaum E."/>
            <person name="Phelps L."/>
            <person name="Falcone J."/>
            <person name="Kanchi K."/>
            <person name="Thane T."/>
            <person name="Scimone A."/>
            <person name="Thane N."/>
            <person name="Henke J."/>
            <person name="Wang T."/>
            <person name="Ruppert J."/>
            <person name="Shah N."/>
            <person name="Rotter K."/>
            <person name="Hodges J."/>
            <person name="Ingenthron E."/>
            <person name="Cordes M."/>
            <person name="Kohlberg S."/>
            <person name="Sgro J."/>
            <person name="Delgado B."/>
            <person name="Mead K."/>
            <person name="Chinwalla A."/>
            <person name="Leonard S."/>
            <person name="Crouse K."/>
            <person name="Collura K."/>
            <person name="Kudrna D."/>
            <person name="Currie J."/>
            <person name="He R."/>
            <person name="Angelova A."/>
            <person name="Rajasekar S."/>
            <person name="Mueller T."/>
            <person name="Lomeli R."/>
            <person name="Scara G."/>
            <person name="Ko A."/>
            <person name="Delaney K."/>
            <person name="Wissotski M."/>
            <person name="Lopez G."/>
            <person name="Campos D."/>
            <person name="Braidotti M."/>
            <person name="Ashley E."/>
            <person name="Golser W."/>
            <person name="Kim H."/>
            <person name="Lee S."/>
            <person name="Lin J."/>
            <person name="Dujmic Z."/>
            <person name="Kim W."/>
            <person name="Talag J."/>
            <person name="Zuccolo A."/>
            <person name="Fan C."/>
            <person name="Sebastian A."/>
            <person name="Kramer M."/>
            <person name="Spiegel L."/>
            <person name="Nascimento L."/>
            <person name="Zutavern T."/>
            <person name="Miller B."/>
            <person name="Ambroise C."/>
            <person name="Muller S."/>
            <person name="Spooner W."/>
            <person name="Narechania A."/>
            <person name="Ren L."/>
            <person name="Wei S."/>
            <person name="Kumari S."/>
            <person name="Faga B."/>
            <person name="Levy M.J."/>
            <person name="McMahan L."/>
            <person name="Van Buren P."/>
            <person name="Vaughn M.W."/>
            <person name="Ying K."/>
            <person name="Yeh C.-T."/>
            <person name="Emrich S.J."/>
            <person name="Jia Y."/>
            <person name="Kalyanaraman A."/>
            <person name="Hsia A.-P."/>
            <person name="Barbazuk W.B."/>
            <person name="Baucom R.S."/>
            <person name="Brutnell T.P."/>
            <person name="Carpita N.C."/>
            <person name="Chaparro C."/>
            <person name="Chia J.-M."/>
            <person name="Deragon J.-M."/>
            <person name="Estill J.C."/>
            <person name="Fu Y."/>
            <person name="Jeddeloh J.A."/>
            <person name="Han Y."/>
            <person name="Lee H."/>
            <person name="Li P."/>
            <person name="Lisch D.R."/>
            <person name="Liu S."/>
            <person name="Liu Z."/>
            <person name="Nagel D.H."/>
            <person name="McCann M.C."/>
            <person name="SanMiguel P."/>
            <person name="Myers A.M."/>
            <person name="Nettleton D."/>
            <person name="Nguyen J."/>
            <person name="Penning B.W."/>
            <person name="Ponnala L."/>
            <person name="Schneider K.L."/>
            <person name="Schwartz D.C."/>
            <person name="Sharma A."/>
            <person name="Soderlund C."/>
            <person name="Springer N.M."/>
            <person name="Sun Q."/>
            <person name="Wang H."/>
            <person name="Waterman M."/>
            <person name="Westerman R."/>
            <person name="Wolfgruber T.K."/>
            <person name="Yang L."/>
            <person name="Yu Y."/>
            <person name="Zhang L."/>
            <person name="Zhou S."/>
            <person name="Zhu Q."/>
            <person name="Bennetzen J.L."/>
            <person name="Dawe R.K."/>
            <person name="Jiang J."/>
            <person name="Jiang N."/>
            <person name="Presting G.G."/>
            <person name="Wessler S.R."/>
            <person name="Aluru S."/>
            <person name="Martienssen R.A."/>
            <person name="Clifton S.W."/>
            <person name="McCombie W.R."/>
            <person name="Wing R.A."/>
            <person name="Wilson R.K."/>
        </authorList>
    </citation>
    <scope>NUCLEOTIDE SEQUENCE [LARGE SCALE GENOMIC DNA]</scope>
    <source>
        <strain evidence="4">cv. B73</strain>
    </source>
</reference>
<dbReference type="InterPro" id="IPR055513">
    <property type="entry name" value="DUF7086"/>
</dbReference>
<dbReference type="Pfam" id="PF23324">
    <property type="entry name" value="DUF7086"/>
    <property type="match status" value="1"/>
</dbReference>
<sequence length="282" mass="30837">MADKPGDWLTLGNGGRSSSGLTRPRTADAQEGGEDFLELSLGSIYNNPSSSSLASDDSASSPLDAPHLRLLVALRHSYWALLPRRLPWPPPTATAMAIDDADSDGTPPLFPWAAKTAAGVQLTLAELFERGIATVEGEVRCNRCFVGKTVSYDIRAKFEELSSFIVGNLETMIDRAPSEWISPTLPDCDKCGQKNGLRPVIADDKRKINWIFLLLGQTLGLCTLDQLKHFCAVTSQHHTGAKDRVLYSTYMELCNQLCPGGPFDVFFDNGIPPISLRNRNQT</sequence>
<accession>A0A804Q205</accession>
<dbReference type="InParanoid" id="A0A804Q205"/>
<dbReference type="Proteomes" id="UP000007305">
    <property type="component" value="Chromosome 6"/>
</dbReference>
<evidence type="ECO:0000313" key="4">
    <source>
        <dbReference type="Proteomes" id="UP000007305"/>
    </source>
</evidence>
<dbReference type="PANTHER" id="PTHR34272:SF1">
    <property type="entry name" value="EXPRESSED PROTEIN"/>
    <property type="match status" value="1"/>
</dbReference>
<reference evidence="3" key="3">
    <citation type="submission" date="2021-05" db="UniProtKB">
        <authorList>
            <consortium name="EnsemblPlants"/>
        </authorList>
    </citation>
    <scope>IDENTIFICATION</scope>
    <source>
        <strain evidence="3">cv. B73</strain>
    </source>
</reference>
<name>A0A804Q205_MAIZE</name>
<protein>
    <recommendedName>
        <fullName evidence="2">DUF7086 domain-containing protein</fullName>
    </recommendedName>
</protein>
<organism evidence="3 4">
    <name type="scientific">Zea mays</name>
    <name type="common">Maize</name>
    <dbReference type="NCBI Taxonomy" id="4577"/>
    <lineage>
        <taxon>Eukaryota</taxon>
        <taxon>Viridiplantae</taxon>
        <taxon>Streptophyta</taxon>
        <taxon>Embryophyta</taxon>
        <taxon>Tracheophyta</taxon>
        <taxon>Spermatophyta</taxon>
        <taxon>Magnoliopsida</taxon>
        <taxon>Liliopsida</taxon>
        <taxon>Poales</taxon>
        <taxon>Poaceae</taxon>
        <taxon>PACMAD clade</taxon>
        <taxon>Panicoideae</taxon>
        <taxon>Andropogonodae</taxon>
        <taxon>Andropogoneae</taxon>
        <taxon>Tripsacinae</taxon>
        <taxon>Zea</taxon>
    </lineage>
</organism>
<feature type="domain" description="DUF7086" evidence="2">
    <location>
        <begin position="125"/>
        <end position="257"/>
    </location>
</feature>
<feature type="region of interest" description="Disordered" evidence="1">
    <location>
        <begin position="1"/>
        <end position="33"/>
    </location>
</feature>
<proteinExistence type="predicted"/>
<reference evidence="3" key="2">
    <citation type="submission" date="2019-07" db="EMBL/GenBank/DDBJ databases">
        <authorList>
            <person name="Seetharam A."/>
            <person name="Woodhouse M."/>
            <person name="Cannon E."/>
        </authorList>
    </citation>
    <scope>NUCLEOTIDE SEQUENCE [LARGE SCALE GENOMIC DNA]</scope>
    <source>
        <strain evidence="3">cv. B73</strain>
    </source>
</reference>
<evidence type="ECO:0000259" key="2">
    <source>
        <dbReference type="Pfam" id="PF23324"/>
    </source>
</evidence>
<evidence type="ECO:0000313" key="3">
    <source>
        <dbReference type="EnsemblPlants" id="Zm00001eb294770_P001"/>
    </source>
</evidence>
<dbReference type="EnsemblPlants" id="Zm00001eb294770_T001">
    <property type="protein sequence ID" value="Zm00001eb294770_P001"/>
    <property type="gene ID" value="Zm00001eb294770"/>
</dbReference>
<dbReference type="FunCoup" id="A0A804Q205">
    <property type="interactions" value="117"/>
</dbReference>
<dbReference type="PANTHER" id="PTHR34272">
    <property type="entry name" value="EXPRESSED PROTEIN"/>
    <property type="match status" value="1"/>
</dbReference>
<evidence type="ECO:0000256" key="1">
    <source>
        <dbReference type="SAM" id="MobiDB-lite"/>
    </source>
</evidence>
<dbReference type="Gramene" id="Zm00001eb294770_T001">
    <property type="protein sequence ID" value="Zm00001eb294770_P001"/>
    <property type="gene ID" value="Zm00001eb294770"/>
</dbReference>